<reference evidence="7" key="1">
    <citation type="submission" date="2020-05" db="EMBL/GenBank/DDBJ databases">
        <title>WGS assembly of Panicum virgatum.</title>
        <authorList>
            <person name="Lovell J.T."/>
            <person name="Jenkins J."/>
            <person name="Shu S."/>
            <person name="Juenger T.E."/>
            <person name="Schmutz J."/>
        </authorList>
    </citation>
    <scope>NUCLEOTIDE SEQUENCE</scope>
    <source>
        <strain evidence="7">AP13</strain>
    </source>
</reference>
<dbReference type="GO" id="GO:0020037">
    <property type="term" value="F:heme binding"/>
    <property type="evidence" value="ECO:0007669"/>
    <property type="project" value="InterPro"/>
</dbReference>
<dbReference type="GO" id="GO:0004497">
    <property type="term" value="F:monooxygenase activity"/>
    <property type="evidence" value="ECO:0007669"/>
    <property type="project" value="UniProtKB-KW"/>
</dbReference>
<keyword evidence="5" id="KW-0503">Monooxygenase</keyword>
<comment type="cofactor">
    <cofactor evidence="4">
        <name>heme</name>
        <dbReference type="ChEBI" id="CHEBI:30413"/>
    </cofactor>
</comment>
<sequence length="518" mass="57885">MDTQQLAWPLLPLLMAPLLFLVLLSWRRKTKTAAAGGGRRRAPLGPRRQLPVLGNLLQIGGRPHRYFQAVARRHGPVVEVRLGRVRAVVVSSPEAAKEVLRTNDLHCCSRPDSPGPRMLSYDFLDVAFSPYGNYWREMRKLFILELVSMRRVQSFAYARAAEVDRLVASLAAAAGSPPAGGPVDLSEKLYALSDGIVGTVAFGKMYGSAQFERSSFQRVMDDTVRVLGSFTFEDFFPASRLARCADVLAGAAGRRGRVFRQIDRFFDSVIDKHLDPERLQAGVQEDMVDALVKMWREEQDGEAPGLTRAHIKGILMDTFAGGIDTCAVTMIWVMSELMRNPSVMRKAQAEVRGMVAGKPRVEDEDVKGLMYLKMMLKENFRLHPPGTLLIPRETMRSCVIGGYDVLPGTRIFVNVWAMGRDPSIWDDPEEFRPERFEGSRVDFRGSDFELLPFGSGRRACPAVAMGVANVELALANLLYCFDWELPEGMKGEDIDMEETGQLAFRKTVPLCLVPIRRV</sequence>
<dbReference type="AlphaFoldDB" id="A0A8T0VEX8"/>
<protein>
    <submittedName>
        <fullName evidence="7">Uncharacterized protein</fullName>
    </submittedName>
</protein>
<keyword evidence="3 4" id="KW-0408">Iron</keyword>
<evidence type="ECO:0000313" key="8">
    <source>
        <dbReference type="Proteomes" id="UP000823388"/>
    </source>
</evidence>
<dbReference type="Pfam" id="PF00067">
    <property type="entry name" value="p450"/>
    <property type="match status" value="1"/>
</dbReference>
<evidence type="ECO:0000256" key="2">
    <source>
        <dbReference type="ARBA" id="ARBA00022723"/>
    </source>
</evidence>
<dbReference type="InterPro" id="IPR001128">
    <property type="entry name" value="Cyt_P450"/>
</dbReference>
<dbReference type="PANTHER" id="PTHR47955">
    <property type="entry name" value="CYTOCHROME P450 FAMILY 71 PROTEIN"/>
    <property type="match status" value="1"/>
</dbReference>
<dbReference type="InterPro" id="IPR036396">
    <property type="entry name" value="Cyt_P450_sf"/>
</dbReference>
<name>A0A8T0VEX8_PANVG</name>
<dbReference type="CDD" id="cd11072">
    <property type="entry name" value="CYP71-like"/>
    <property type="match status" value="1"/>
</dbReference>
<evidence type="ECO:0000313" key="7">
    <source>
        <dbReference type="EMBL" id="KAG2633005.1"/>
    </source>
</evidence>
<dbReference type="PROSITE" id="PS00086">
    <property type="entry name" value="CYTOCHROME_P450"/>
    <property type="match status" value="1"/>
</dbReference>
<comment type="similarity">
    <text evidence="1 5">Belongs to the cytochrome P450 family.</text>
</comment>
<keyword evidence="4 5" id="KW-0349">Heme</keyword>
<gene>
    <name evidence="7" type="ORF">PVAP13_2NG284600</name>
</gene>
<feature type="binding site" description="axial binding residue" evidence="4">
    <location>
        <position position="460"/>
    </location>
    <ligand>
        <name>heme</name>
        <dbReference type="ChEBI" id="CHEBI:30413"/>
    </ligand>
    <ligandPart>
        <name>Fe</name>
        <dbReference type="ChEBI" id="CHEBI:18248"/>
    </ligandPart>
</feature>
<dbReference type="OrthoDB" id="660260at2759"/>
<dbReference type="GO" id="GO:0005506">
    <property type="term" value="F:iron ion binding"/>
    <property type="evidence" value="ECO:0007669"/>
    <property type="project" value="InterPro"/>
</dbReference>
<evidence type="ECO:0000256" key="4">
    <source>
        <dbReference type="PIRSR" id="PIRSR602401-1"/>
    </source>
</evidence>
<evidence type="ECO:0000256" key="1">
    <source>
        <dbReference type="ARBA" id="ARBA00010617"/>
    </source>
</evidence>
<accession>A0A8T0VEX8</accession>
<dbReference type="PANTHER" id="PTHR47955:SF11">
    <property type="entry name" value="4-HYDROXYPHENYLACETALDEHYDE OXIME MONOOXYGENASE"/>
    <property type="match status" value="1"/>
</dbReference>
<keyword evidence="6" id="KW-1133">Transmembrane helix</keyword>
<evidence type="ECO:0000256" key="3">
    <source>
        <dbReference type="ARBA" id="ARBA00023004"/>
    </source>
</evidence>
<proteinExistence type="inferred from homology"/>
<dbReference type="FunFam" id="1.10.630.10:FF:000323">
    <property type="entry name" value="Cytochrome P450 71B10"/>
    <property type="match status" value="1"/>
</dbReference>
<feature type="transmembrane region" description="Helical" evidence="6">
    <location>
        <begin position="6"/>
        <end position="26"/>
    </location>
</feature>
<organism evidence="7 8">
    <name type="scientific">Panicum virgatum</name>
    <name type="common">Blackwell switchgrass</name>
    <dbReference type="NCBI Taxonomy" id="38727"/>
    <lineage>
        <taxon>Eukaryota</taxon>
        <taxon>Viridiplantae</taxon>
        <taxon>Streptophyta</taxon>
        <taxon>Embryophyta</taxon>
        <taxon>Tracheophyta</taxon>
        <taxon>Spermatophyta</taxon>
        <taxon>Magnoliopsida</taxon>
        <taxon>Liliopsida</taxon>
        <taxon>Poales</taxon>
        <taxon>Poaceae</taxon>
        <taxon>PACMAD clade</taxon>
        <taxon>Panicoideae</taxon>
        <taxon>Panicodae</taxon>
        <taxon>Paniceae</taxon>
        <taxon>Panicinae</taxon>
        <taxon>Panicum</taxon>
        <taxon>Panicum sect. Hiantes</taxon>
    </lineage>
</organism>
<dbReference type="PRINTS" id="PR00385">
    <property type="entry name" value="P450"/>
</dbReference>
<dbReference type="Proteomes" id="UP000823388">
    <property type="component" value="Chromosome 2N"/>
</dbReference>
<dbReference type="PRINTS" id="PR00463">
    <property type="entry name" value="EP450I"/>
</dbReference>
<keyword evidence="8" id="KW-1185">Reference proteome</keyword>
<evidence type="ECO:0000256" key="6">
    <source>
        <dbReference type="SAM" id="Phobius"/>
    </source>
</evidence>
<dbReference type="Gene3D" id="1.10.630.10">
    <property type="entry name" value="Cytochrome P450"/>
    <property type="match status" value="1"/>
</dbReference>
<keyword evidence="6" id="KW-0472">Membrane</keyword>
<keyword evidence="5" id="KW-0560">Oxidoreductase</keyword>
<evidence type="ECO:0000256" key="5">
    <source>
        <dbReference type="RuleBase" id="RU000461"/>
    </source>
</evidence>
<dbReference type="SUPFAM" id="SSF48264">
    <property type="entry name" value="Cytochrome P450"/>
    <property type="match status" value="1"/>
</dbReference>
<dbReference type="InterPro" id="IPR017972">
    <property type="entry name" value="Cyt_P450_CS"/>
</dbReference>
<keyword evidence="2 4" id="KW-0479">Metal-binding</keyword>
<dbReference type="EMBL" id="CM029040">
    <property type="protein sequence ID" value="KAG2633005.1"/>
    <property type="molecule type" value="Genomic_DNA"/>
</dbReference>
<dbReference type="InterPro" id="IPR002401">
    <property type="entry name" value="Cyt_P450_E_grp-I"/>
</dbReference>
<keyword evidence="6" id="KW-0812">Transmembrane</keyword>
<comment type="caution">
    <text evidence="7">The sequence shown here is derived from an EMBL/GenBank/DDBJ whole genome shotgun (WGS) entry which is preliminary data.</text>
</comment>
<dbReference type="GO" id="GO:0016705">
    <property type="term" value="F:oxidoreductase activity, acting on paired donors, with incorporation or reduction of molecular oxygen"/>
    <property type="evidence" value="ECO:0007669"/>
    <property type="project" value="InterPro"/>
</dbReference>